<evidence type="ECO:0000313" key="3">
    <source>
        <dbReference type="Proteomes" id="UP000434172"/>
    </source>
</evidence>
<name>A0A8H3ZMQ6_9PEZI</name>
<feature type="compositionally biased region" description="Basic and acidic residues" evidence="1">
    <location>
        <begin position="338"/>
        <end position="366"/>
    </location>
</feature>
<dbReference type="EMBL" id="WOWK01000074">
    <property type="protein sequence ID" value="KAF0321187.1"/>
    <property type="molecule type" value="Genomic_DNA"/>
</dbReference>
<accession>A0A8H3ZMQ6</accession>
<evidence type="ECO:0000313" key="2">
    <source>
        <dbReference type="EMBL" id="KAF0321187.1"/>
    </source>
</evidence>
<proteinExistence type="predicted"/>
<gene>
    <name evidence="2" type="ORF">GQ607_011592</name>
</gene>
<comment type="caution">
    <text evidence="2">The sequence shown here is derived from an EMBL/GenBank/DDBJ whole genome shotgun (WGS) entry which is preliminary data.</text>
</comment>
<feature type="region of interest" description="Disordered" evidence="1">
    <location>
        <begin position="329"/>
        <end position="374"/>
    </location>
</feature>
<reference evidence="2 3" key="1">
    <citation type="submission" date="2019-12" db="EMBL/GenBank/DDBJ databases">
        <title>A genome sequence resource for the geographically widespread anthracnose pathogen Colletotrichum asianum.</title>
        <authorList>
            <person name="Meng Y."/>
        </authorList>
    </citation>
    <scope>NUCLEOTIDE SEQUENCE [LARGE SCALE GENOMIC DNA]</scope>
    <source>
        <strain evidence="2 3">ICMP 18580</strain>
    </source>
</reference>
<sequence>MSQSNLNPGNLSLMEKSMMIDGFAFTIHLETKHKNLAKHLIDTGHRAVFRFVFLEPDHRPFHTRKEKFAARLTSIIRAALTNIHAYGLEPKDVEKHGFWPMARKLLTNDSIFASAINEETREWKYLVELYCAAWLKYAKDHPHSTKGFVTSPVGSNYVFWDLHLAIADWNAVMGGDFRATVDMRGFEILEEREHKAAAAQYYAQLEGDKKFKDASLANWSSGWDMCIQMMMRRSENVLQQEREMMRRSAMDNIGRDRQIADMEREIHELKARLVKYEAISVNEDAGAAVLDDESLTKDPAVTVVKGQLQTGEGHTDDDDVTIKTESTVYHHSVAQKSPETKDADKDTDKDTDKDESNDSKSVRDETEVIDLTDD</sequence>
<organism evidence="2 3">
    <name type="scientific">Colletotrichum asianum</name>
    <dbReference type="NCBI Taxonomy" id="702518"/>
    <lineage>
        <taxon>Eukaryota</taxon>
        <taxon>Fungi</taxon>
        <taxon>Dikarya</taxon>
        <taxon>Ascomycota</taxon>
        <taxon>Pezizomycotina</taxon>
        <taxon>Sordariomycetes</taxon>
        <taxon>Hypocreomycetidae</taxon>
        <taxon>Glomerellales</taxon>
        <taxon>Glomerellaceae</taxon>
        <taxon>Colletotrichum</taxon>
        <taxon>Colletotrichum gloeosporioides species complex</taxon>
    </lineage>
</organism>
<dbReference type="AlphaFoldDB" id="A0A8H3ZMQ6"/>
<dbReference type="OrthoDB" id="4825456at2759"/>
<keyword evidence="3" id="KW-1185">Reference proteome</keyword>
<evidence type="ECO:0000256" key="1">
    <source>
        <dbReference type="SAM" id="MobiDB-lite"/>
    </source>
</evidence>
<protein>
    <submittedName>
        <fullName evidence="2">Uncharacterized protein</fullName>
    </submittedName>
</protein>
<dbReference type="Proteomes" id="UP000434172">
    <property type="component" value="Unassembled WGS sequence"/>
</dbReference>